<accession>A0A512DWE5</accession>
<dbReference type="Proteomes" id="UP000321523">
    <property type="component" value="Unassembled WGS sequence"/>
</dbReference>
<dbReference type="RefSeq" id="WP_044428743.1">
    <property type="nucleotide sequence ID" value="NZ_BJYZ01000023.1"/>
</dbReference>
<dbReference type="InterPro" id="IPR051807">
    <property type="entry name" value="Sec-metab_biosynth-assoc"/>
</dbReference>
<evidence type="ECO:0000313" key="3">
    <source>
        <dbReference type="EMBL" id="GEO40783.1"/>
    </source>
</evidence>
<dbReference type="Gene3D" id="3.30.70.1060">
    <property type="entry name" value="Dimeric alpha+beta barrel"/>
    <property type="match status" value="1"/>
</dbReference>
<proteinExistence type="inferred from homology"/>
<dbReference type="OrthoDB" id="2293521at2"/>
<organism evidence="3 4">
    <name type="scientific">Skermanella aerolata</name>
    <dbReference type="NCBI Taxonomy" id="393310"/>
    <lineage>
        <taxon>Bacteria</taxon>
        <taxon>Pseudomonadati</taxon>
        <taxon>Pseudomonadota</taxon>
        <taxon>Alphaproteobacteria</taxon>
        <taxon>Rhodospirillales</taxon>
        <taxon>Azospirillaceae</taxon>
        <taxon>Skermanella</taxon>
    </lineage>
</organism>
<dbReference type="SUPFAM" id="SSF54909">
    <property type="entry name" value="Dimeric alpha+beta barrel"/>
    <property type="match status" value="1"/>
</dbReference>
<evidence type="ECO:0000313" key="4">
    <source>
        <dbReference type="Proteomes" id="UP000321523"/>
    </source>
</evidence>
<name>A0A512DWE5_9PROT</name>
<comment type="caution">
    <text evidence="3">The sequence shown here is derived from an EMBL/GenBank/DDBJ whole genome shotgun (WGS) entry which is preliminary data.</text>
</comment>
<comment type="similarity">
    <text evidence="1">Belongs to the YciI family.</text>
</comment>
<dbReference type="PANTHER" id="PTHR33606">
    <property type="entry name" value="PROTEIN YCII"/>
    <property type="match status" value="1"/>
</dbReference>
<evidence type="ECO:0000256" key="1">
    <source>
        <dbReference type="ARBA" id="ARBA00007689"/>
    </source>
</evidence>
<protein>
    <recommendedName>
        <fullName evidence="2">YCII-related domain-containing protein</fullName>
    </recommendedName>
</protein>
<evidence type="ECO:0000259" key="2">
    <source>
        <dbReference type="Pfam" id="PF03795"/>
    </source>
</evidence>
<dbReference type="EMBL" id="BJYZ01000023">
    <property type="protein sequence ID" value="GEO40783.1"/>
    <property type="molecule type" value="Genomic_DNA"/>
</dbReference>
<dbReference type="InterPro" id="IPR011008">
    <property type="entry name" value="Dimeric_a/b-barrel"/>
</dbReference>
<dbReference type="AlphaFoldDB" id="A0A512DWE5"/>
<feature type="domain" description="YCII-related" evidence="2">
    <location>
        <begin position="1"/>
        <end position="91"/>
    </location>
</feature>
<sequence>MQFLIIAYDGTDEGALDRRMAAREPHLVGARAMKANGSMIVGGAILDDDGRMVGSSCIVEFPDRAAVDAWLAADPYVTEGVWQKIEVKPFRCAPLG</sequence>
<dbReference type="Pfam" id="PF03795">
    <property type="entry name" value="YCII"/>
    <property type="match status" value="1"/>
</dbReference>
<dbReference type="InterPro" id="IPR005545">
    <property type="entry name" value="YCII"/>
</dbReference>
<keyword evidence="4" id="KW-1185">Reference proteome</keyword>
<dbReference type="PANTHER" id="PTHR33606:SF3">
    <property type="entry name" value="PROTEIN YCII"/>
    <property type="match status" value="1"/>
</dbReference>
<reference evidence="3 4" key="1">
    <citation type="submission" date="2019-07" db="EMBL/GenBank/DDBJ databases">
        <title>Whole genome shotgun sequence of Skermanella aerolata NBRC 106429.</title>
        <authorList>
            <person name="Hosoyama A."/>
            <person name="Uohara A."/>
            <person name="Ohji S."/>
            <person name="Ichikawa N."/>
        </authorList>
    </citation>
    <scope>NUCLEOTIDE SEQUENCE [LARGE SCALE GENOMIC DNA]</scope>
    <source>
        <strain evidence="3 4">NBRC 106429</strain>
    </source>
</reference>
<gene>
    <name evidence="3" type="ORF">SAE02_49310</name>
</gene>